<keyword evidence="6 9" id="KW-0378">Hydrolase</keyword>
<evidence type="ECO:0000256" key="11">
    <source>
        <dbReference type="RuleBase" id="RU004181"/>
    </source>
</evidence>
<dbReference type="GO" id="GO:0006508">
    <property type="term" value="P:proteolysis"/>
    <property type="evidence" value="ECO:0007669"/>
    <property type="project" value="UniProtKB-KW"/>
</dbReference>
<dbReference type="EMBL" id="JADQAZ010000002">
    <property type="protein sequence ID" value="MBT0957955.1"/>
    <property type="molecule type" value="Genomic_DNA"/>
</dbReference>
<dbReference type="RefSeq" id="WP_327794174.1">
    <property type="nucleotide sequence ID" value="NZ_JADQAZ010000002.1"/>
</dbReference>
<evidence type="ECO:0000256" key="8">
    <source>
        <dbReference type="ARBA" id="ARBA00023136"/>
    </source>
</evidence>
<dbReference type="PRINTS" id="PR00781">
    <property type="entry name" value="LIPOSIGPTASE"/>
</dbReference>
<dbReference type="PANTHER" id="PTHR33695">
    <property type="entry name" value="LIPOPROTEIN SIGNAL PEPTIDASE"/>
    <property type="match status" value="1"/>
</dbReference>
<gene>
    <name evidence="9" type="primary">lspA</name>
    <name evidence="12" type="ORF">IV417_11180</name>
</gene>
<evidence type="ECO:0000256" key="7">
    <source>
        <dbReference type="ARBA" id="ARBA00022989"/>
    </source>
</evidence>
<organism evidence="12 13">
    <name type="scientific">Harenicola maris</name>
    <dbReference type="NCBI Taxonomy" id="2841044"/>
    <lineage>
        <taxon>Bacteria</taxon>
        <taxon>Pseudomonadati</taxon>
        <taxon>Pseudomonadota</taxon>
        <taxon>Alphaproteobacteria</taxon>
        <taxon>Rhodobacterales</taxon>
        <taxon>Paracoccaceae</taxon>
        <taxon>Harenicola</taxon>
    </lineage>
</organism>
<comment type="caution">
    <text evidence="12">The sequence shown here is derived from an EMBL/GenBank/DDBJ whole genome shotgun (WGS) entry which is preliminary data.</text>
</comment>
<accession>A0AAP2G460</accession>
<dbReference type="InterPro" id="IPR001872">
    <property type="entry name" value="Peptidase_A8"/>
</dbReference>
<keyword evidence="4 9" id="KW-0812">Transmembrane</keyword>
<keyword evidence="3 9" id="KW-0645">Protease</keyword>
<comment type="catalytic activity">
    <reaction evidence="9 10">
        <text>Release of signal peptides from bacterial membrane prolipoproteins. Hydrolyzes -Xaa-Yaa-Zaa-|-(S,diacylglyceryl)Cys-, in which Xaa is hydrophobic (preferably Leu), and Yaa (Ala or Ser) and Zaa (Gly or Ala) have small, neutral side chains.</text>
        <dbReference type="EC" id="3.4.23.36"/>
    </reaction>
</comment>
<comment type="pathway">
    <text evidence="9">Protein modification; lipoprotein biosynthesis (signal peptide cleavage).</text>
</comment>
<comment type="caution">
    <text evidence="9">Lacks conserved residue(s) required for the propagation of feature annotation.</text>
</comment>
<feature type="transmembrane region" description="Helical" evidence="9">
    <location>
        <begin position="130"/>
        <end position="149"/>
    </location>
</feature>
<evidence type="ECO:0000313" key="12">
    <source>
        <dbReference type="EMBL" id="MBT0957955.1"/>
    </source>
</evidence>
<dbReference type="PANTHER" id="PTHR33695:SF1">
    <property type="entry name" value="LIPOPROTEIN SIGNAL PEPTIDASE"/>
    <property type="match status" value="1"/>
</dbReference>
<reference evidence="12 13" key="1">
    <citation type="journal article" date="2021" name="Arch. Microbiol.">
        <title>Harenicola maris gen. nov., sp. nov. isolated from the Sea of Japan shallow sediments.</title>
        <authorList>
            <person name="Romanenko L.A."/>
            <person name="Kurilenko V.V."/>
            <person name="Chernysheva N.Y."/>
            <person name="Tekutyeva L.A."/>
            <person name="Velansky P.V."/>
            <person name="Svetashev V.I."/>
            <person name="Isaeva M.P."/>
        </authorList>
    </citation>
    <scope>NUCLEOTIDE SEQUENCE [LARGE SCALE GENOMIC DNA]</scope>
    <source>
        <strain evidence="12 13">KMM 3653</strain>
    </source>
</reference>
<protein>
    <recommendedName>
        <fullName evidence="9">Lipoprotein signal peptidase</fullName>
        <ecNumber evidence="9">3.4.23.36</ecNumber>
    </recommendedName>
    <alternativeName>
        <fullName evidence="9">Prolipoprotein signal peptidase</fullName>
    </alternativeName>
    <alternativeName>
        <fullName evidence="9">Signal peptidase II</fullName>
        <shortName evidence="9">SPase II</shortName>
    </alternativeName>
</protein>
<evidence type="ECO:0000256" key="4">
    <source>
        <dbReference type="ARBA" id="ARBA00022692"/>
    </source>
</evidence>
<keyword evidence="5 9" id="KW-0064">Aspartyl protease</keyword>
<dbReference type="Pfam" id="PF01252">
    <property type="entry name" value="Peptidase_A8"/>
    <property type="match status" value="1"/>
</dbReference>
<evidence type="ECO:0000313" key="13">
    <source>
        <dbReference type="Proteomes" id="UP001315686"/>
    </source>
</evidence>
<keyword evidence="13" id="KW-1185">Reference proteome</keyword>
<feature type="active site" evidence="9">
    <location>
        <position position="117"/>
    </location>
</feature>
<proteinExistence type="inferred from homology"/>
<evidence type="ECO:0000256" key="6">
    <source>
        <dbReference type="ARBA" id="ARBA00022801"/>
    </source>
</evidence>
<dbReference type="GO" id="GO:0005886">
    <property type="term" value="C:plasma membrane"/>
    <property type="evidence" value="ECO:0007669"/>
    <property type="project" value="UniProtKB-SubCell"/>
</dbReference>
<evidence type="ECO:0000256" key="3">
    <source>
        <dbReference type="ARBA" id="ARBA00022670"/>
    </source>
</evidence>
<keyword evidence="8 9" id="KW-0472">Membrane</keyword>
<dbReference type="EC" id="3.4.23.36" evidence="9"/>
<evidence type="ECO:0000256" key="1">
    <source>
        <dbReference type="ARBA" id="ARBA00006139"/>
    </source>
</evidence>
<keyword evidence="7 9" id="KW-1133">Transmembrane helix</keyword>
<dbReference type="Proteomes" id="UP001315686">
    <property type="component" value="Unassembled WGS sequence"/>
</dbReference>
<evidence type="ECO:0000256" key="10">
    <source>
        <dbReference type="RuleBase" id="RU000594"/>
    </source>
</evidence>
<dbReference type="NCBIfam" id="TIGR00077">
    <property type="entry name" value="lspA"/>
    <property type="match status" value="1"/>
</dbReference>
<comment type="similarity">
    <text evidence="1 9 11">Belongs to the peptidase A8 family.</text>
</comment>
<evidence type="ECO:0000256" key="2">
    <source>
        <dbReference type="ARBA" id="ARBA00022475"/>
    </source>
</evidence>
<name>A0AAP2G460_9RHOB</name>
<comment type="subcellular location">
    <subcellularLocation>
        <location evidence="9">Cell membrane</location>
        <topology evidence="9">Multi-pass membrane protein</topology>
    </subcellularLocation>
</comment>
<sequence length="156" mass="17168">MLRWLLPVALVAFALDQGSKWYVFRQLRLEDLGKIDVLPPFLVFYPGINTGVNFGLFADGHDAMRWVLIALALGICVALAIWARSFERPAEFVSAGLIMGGALGNVVDRLYLPGVLDFLNMSCCGLNNPYLFNVADIFIFAGAIGLILFQGRKNEA</sequence>
<evidence type="ECO:0000256" key="9">
    <source>
        <dbReference type="HAMAP-Rule" id="MF_00161"/>
    </source>
</evidence>
<evidence type="ECO:0000256" key="5">
    <source>
        <dbReference type="ARBA" id="ARBA00022750"/>
    </source>
</evidence>
<keyword evidence="2 9" id="KW-1003">Cell membrane</keyword>
<feature type="active site" evidence="9">
    <location>
        <position position="136"/>
    </location>
</feature>
<dbReference type="PROSITE" id="PS00855">
    <property type="entry name" value="SPASE_II"/>
    <property type="match status" value="1"/>
</dbReference>
<dbReference type="GO" id="GO:0004190">
    <property type="term" value="F:aspartic-type endopeptidase activity"/>
    <property type="evidence" value="ECO:0007669"/>
    <property type="project" value="UniProtKB-UniRule"/>
</dbReference>
<comment type="function">
    <text evidence="9 10">This protein specifically catalyzes the removal of signal peptides from prolipoproteins.</text>
</comment>
<feature type="transmembrane region" description="Helical" evidence="9">
    <location>
        <begin position="63"/>
        <end position="83"/>
    </location>
</feature>
<dbReference type="AlphaFoldDB" id="A0AAP2G460"/>
<dbReference type="HAMAP" id="MF_00161">
    <property type="entry name" value="LspA"/>
    <property type="match status" value="1"/>
</dbReference>
<feature type="transmembrane region" description="Helical" evidence="9">
    <location>
        <begin position="90"/>
        <end position="110"/>
    </location>
</feature>